<protein>
    <submittedName>
        <fullName evidence="2">DUF2088 domain-containing protein</fullName>
    </submittedName>
</protein>
<name>A0A537K6R1_9BACT</name>
<organism evidence="2 3">
    <name type="scientific">Candidatus Segetimicrobium genomatis</name>
    <dbReference type="NCBI Taxonomy" id="2569760"/>
    <lineage>
        <taxon>Bacteria</taxon>
        <taxon>Bacillati</taxon>
        <taxon>Candidatus Sysuimicrobiota</taxon>
        <taxon>Candidatus Sysuimicrobiia</taxon>
        <taxon>Candidatus Sysuimicrobiales</taxon>
        <taxon>Candidatus Segetimicrobiaceae</taxon>
        <taxon>Candidatus Segetimicrobium</taxon>
    </lineage>
</organism>
<evidence type="ECO:0000259" key="1">
    <source>
        <dbReference type="Pfam" id="PF09861"/>
    </source>
</evidence>
<reference evidence="2 3" key="1">
    <citation type="journal article" date="2019" name="Nat. Microbiol.">
        <title>Mediterranean grassland soil C-N compound turnover is dependent on rainfall and depth, and is mediated by genomically divergent microorganisms.</title>
        <authorList>
            <person name="Diamond S."/>
            <person name="Andeer P.F."/>
            <person name="Li Z."/>
            <person name="Crits-Christoph A."/>
            <person name="Burstein D."/>
            <person name="Anantharaman K."/>
            <person name="Lane K.R."/>
            <person name="Thomas B.C."/>
            <person name="Pan C."/>
            <person name="Northen T.R."/>
            <person name="Banfield J.F."/>
        </authorList>
    </citation>
    <scope>NUCLEOTIDE SEQUENCE [LARGE SCALE GENOMIC DNA]</scope>
    <source>
        <strain evidence="2">NP_3</strain>
    </source>
</reference>
<proteinExistence type="predicted"/>
<accession>A0A537K6R1</accession>
<comment type="caution">
    <text evidence="2">The sequence shown here is derived from an EMBL/GenBank/DDBJ whole genome shotgun (WGS) entry which is preliminary data.</text>
</comment>
<dbReference type="InterPro" id="IPR018657">
    <property type="entry name" value="LarA-like_N"/>
</dbReference>
<sequence length="451" mass="48094">MTMAQVDQARTAPRGLRGIRAPREVQVPRMVRVAQRWATPGRCDVDAEIRRQFDAPEVARRIPKGGTVAVAVGSRGVAEIDRIAAAVVQALSRHGARPFVFPGMGSHGGATAEGQVEVLAALGVTEARVGAPVVSSMDVVELGRLADGSGVYWDRRAHAADAVVVIGRVKPHTLFRGPFESGLIKMAVIGAGKQRGAMSIHATGPKDLEPRLREAWEIVRARTPIMCGVAVVEDAYDVPVEIAVVPAEAFVDREPGLLTRARSLMASLPVRDIDVLIVQEIGKNISGDGMDPNITGRYLSPHVTGGPTVRRIAVLDLTEETHGNATGVGMADFISQRVVDKIDLEPTYMNGITAAITEGSRLPMILLTDRDAVSTAMLTTQRPAEGDARIVYIRNTLTLGEVAVSTALVPHLEPHARTISKPFALEWSGDGSLIPPLAPVPVGARPVWGDF</sequence>
<dbReference type="Proteomes" id="UP000318509">
    <property type="component" value="Unassembled WGS sequence"/>
</dbReference>
<dbReference type="Pfam" id="PF09861">
    <property type="entry name" value="Lar_N"/>
    <property type="match status" value="1"/>
</dbReference>
<feature type="domain" description="LarA-like N-terminal" evidence="1">
    <location>
        <begin position="62"/>
        <end position="202"/>
    </location>
</feature>
<dbReference type="EMBL" id="VBAK01000101">
    <property type="protein sequence ID" value="TMI91222.1"/>
    <property type="molecule type" value="Genomic_DNA"/>
</dbReference>
<evidence type="ECO:0000313" key="3">
    <source>
        <dbReference type="Proteomes" id="UP000318509"/>
    </source>
</evidence>
<dbReference type="GO" id="GO:0050043">
    <property type="term" value="F:lactate racemase activity"/>
    <property type="evidence" value="ECO:0007669"/>
    <property type="project" value="InterPro"/>
</dbReference>
<dbReference type="AlphaFoldDB" id="A0A537K6R1"/>
<gene>
    <name evidence="2" type="ORF">E6H00_04555</name>
</gene>
<dbReference type="Gene3D" id="3.40.50.11440">
    <property type="match status" value="1"/>
</dbReference>
<evidence type="ECO:0000313" key="2">
    <source>
        <dbReference type="EMBL" id="TMI91222.1"/>
    </source>
</evidence>